<comment type="caution">
    <text evidence="2">The sequence shown here is derived from an EMBL/GenBank/DDBJ whole genome shotgun (WGS) entry which is preliminary data.</text>
</comment>
<dbReference type="GO" id="GO:0001517">
    <property type="term" value="F:N-acetylglucosamine 6-O-sulfotransferase activity"/>
    <property type="evidence" value="ECO:0007669"/>
    <property type="project" value="TreeGrafter"/>
</dbReference>
<keyword evidence="1" id="KW-0472">Membrane</keyword>
<evidence type="ECO:0000313" key="3">
    <source>
        <dbReference type="Proteomes" id="UP001208570"/>
    </source>
</evidence>
<keyword evidence="1" id="KW-1133">Transmembrane helix</keyword>
<reference evidence="2" key="1">
    <citation type="journal article" date="2023" name="Mol. Biol. Evol.">
        <title>Third-Generation Sequencing Reveals the Adaptive Role of the Epigenome in Three Deep-Sea Polychaetes.</title>
        <authorList>
            <person name="Perez M."/>
            <person name="Aroh O."/>
            <person name="Sun Y."/>
            <person name="Lan Y."/>
            <person name="Juniper S.K."/>
            <person name="Young C.R."/>
            <person name="Angers B."/>
            <person name="Qian P.Y."/>
        </authorList>
    </citation>
    <scope>NUCLEOTIDE SEQUENCE</scope>
    <source>
        <strain evidence="2">P08H-3</strain>
    </source>
</reference>
<dbReference type="PANTHER" id="PTHR10704">
    <property type="entry name" value="CARBOHYDRATE SULFOTRANSFERASE"/>
    <property type="match status" value="1"/>
</dbReference>
<sequence length="432" mass="50494">MFGRRHVLQLTFFLVIGFLGARFLIVVLTVTSRLSRTQIQQTYRYINMASFVNGNTDKMTFVPFDATRPKKVIILTYQRCGSSFFGQLFNTNPDVFYTYEPLDSLYSALYGIKEGWNVPSDITTYWNGSERIIPTKEGRAISIFLDHLLSCQIKSLPTETLIHRFWFLFSSFHVALRDFIKCLGTNGLKYTRCEAYTPGLCGRRFGEFGDDRLEKCNQFLWTNELRRSSRGILAQNTTKYRRCIDGMRAEVDRRCTPLFRIQCQRSELRATKVVRATMASMDQVLEQDVNVRVIHLIRDPRAVVLSRLLFDSSGRSRYAGKDVVKEATVYCRDVVRDIRRRRQLDEKYSGRLLTIIYDDLTRYPISYAEQIYKFLNASLHEKTISWLIRNTSEKKNSTKIASKWQKKLSYQTARRIMDVCKTFFAEVDYSFS</sequence>
<dbReference type="InterPro" id="IPR027417">
    <property type="entry name" value="P-loop_NTPase"/>
</dbReference>
<dbReference type="SUPFAM" id="SSF52540">
    <property type="entry name" value="P-loop containing nucleoside triphosphate hydrolases"/>
    <property type="match status" value="1"/>
</dbReference>
<keyword evidence="3" id="KW-1185">Reference proteome</keyword>
<gene>
    <name evidence="2" type="ORF">LSH36_13g02129</name>
</gene>
<accession>A0AAD9KBZ0</accession>
<dbReference type="AlphaFoldDB" id="A0AAD9KBZ0"/>
<evidence type="ECO:0008006" key="4">
    <source>
        <dbReference type="Google" id="ProtNLM"/>
    </source>
</evidence>
<evidence type="ECO:0000256" key="1">
    <source>
        <dbReference type="SAM" id="Phobius"/>
    </source>
</evidence>
<evidence type="ECO:0000313" key="2">
    <source>
        <dbReference type="EMBL" id="KAK2168889.1"/>
    </source>
</evidence>
<dbReference type="EMBL" id="JAODUP010000013">
    <property type="protein sequence ID" value="KAK2168889.1"/>
    <property type="molecule type" value="Genomic_DNA"/>
</dbReference>
<protein>
    <recommendedName>
        <fullName evidence="4">Sulfotransferase</fullName>
    </recommendedName>
</protein>
<keyword evidence="1" id="KW-0812">Transmembrane</keyword>
<organism evidence="2 3">
    <name type="scientific">Paralvinella palmiformis</name>
    <dbReference type="NCBI Taxonomy" id="53620"/>
    <lineage>
        <taxon>Eukaryota</taxon>
        <taxon>Metazoa</taxon>
        <taxon>Spiralia</taxon>
        <taxon>Lophotrochozoa</taxon>
        <taxon>Annelida</taxon>
        <taxon>Polychaeta</taxon>
        <taxon>Sedentaria</taxon>
        <taxon>Canalipalpata</taxon>
        <taxon>Terebellida</taxon>
        <taxon>Terebelliformia</taxon>
        <taxon>Alvinellidae</taxon>
        <taxon>Paralvinella</taxon>
    </lineage>
</organism>
<dbReference type="InterPro" id="IPR051135">
    <property type="entry name" value="Gal/GlcNAc/GalNAc_ST"/>
</dbReference>
<dbReference type="GO" id="GO:0006790">
    <property type="term" value="P:sulfur compound metabolic process"/>
    <property type="evidence" value="ECO:0007669"/>
    <property type="project" value="TreeGrafter"/>
</dbReference>
<proteinExistence type="predicted"/>
<dbReference type="Gene3D" id="3.40.50.300">
    <property type="entry name" value="P-loop containing nucleotide triphosphate hydrolases"/>
    <property type="match status" value="1"/>
</dbReference>
<dbReference type="Pfam" id="PF13469">
    <property type="entry name" value="Sulfotransfer_3"/>
    <property type="match status" value="1"/>
</dbReference>
<dbReference type="Proteomes" id="UP001208570">
    <property type="component" value="Unassembled WGS sequence"/>
</dbReference>
<dbReference type="PANTHER" id="PTHR10704:SF44">
    <property type="entry name" value="LD35051P-RELATED"/>
    <property type="match status" value="1"/>
</dbReference>
<feature type="transmembrane region" description="Helical" evidence="1">
    <location>
        <begin position="7"/>
        <end position="30"/>
    </location>
</feature>
<dbReference type="GO" id="GO:0006044">
    <property type="term" value="P:N-acetylglucosamine metabolic process"/>
    <property type="evidence" value="ECO:0007669"/>
    <property type="project" value="TreeGrafter"/>
</dbReference>
<name>A0AAD9KBZ0_9ANNE</name>